<sequence length="210" mass="23588">MSFSLRAATEQDIPGMIDVWFKSFNTPDFLCVFPDSLTTRNWIAESMSRDFKYTSRNTFYMVIANDAKEPAIVSFSKWTVHPGGGLVPGWQERWVKELAEDMDIEIVSGAFFEPMERQHAVTTQDRPHYYLEIVATHEDYQKLGLGSQILRWGCDAADAVGYECYLDSAANAKSLYEKFGYVVVEAAADPKGSLVPMLRSAKEARIAGSS</sequence>
<dbReference type="InterPro" id="IPR052523">
    <property type="entry name" value="Trichothecene_AcTrans"/>
</dbReference>
<reference evidence="2 3" key="1">
    <citation type="journal article" date="2018" name="IMA Fungus">
        <title>IMA Genome-F 9: Draft genome sequence of Annulohypoxylon stygium, Aspergillus mulundensis, Berkeleyomyces basicola (syn. Thielaviopsis basicola), Ceratocystis smalleyi, two Cercospora beticola strains, Coleophoma cylindrospora, Fusarium fracticaudum, Phialophora cf. hyalina, and Morchella septimelata.</title>
        <authorList>
            <person name="Wingfield B.D."/>
            <person name="Bills G.F."/>
            <person name="Dong Y."/>
            <person name="Huang W."/>
            <person name="Nel W.J."/>
            <person name="Swalarsk-Parry B.S."/>
            <person name="Vaghefi N."/>
            <person name="Wilken P.M."/>
            <person name="An Z."/>
            <person name="de Beer Z.W."/>
            <person name="De Vos L."/>
            <person name="Chen L."/>
            <person name="Duong T.A."/>
            <person name="Gao Y."/>
            <person name="Hammerbacher A."/>
            <person name="Kikkert J.R."/>
            <person name="Li Y."/>
            <person name="Li H."/>
            <person name="Li K."/>
            <person name="Li Q."/>
            <person name="Liu X."/>
            <person name="Ma X."/>
            <person name="Naidoo K."/>
            <person name="Pethybridge S.J."/>
            <person name="Sun J."/>
            <person name="Steenkamp E.T."/>
            <person name="van der Nest M.A."/>
            <person name="van Wyk S."/>
            <person name="Wingfield M.J."/>
            <person name="Xiong C."/>
            <person name="Yue Q."/>
            <person name="Zhang X."/>
        </authorList>
    </citation>
    <scope>NUCLEOTIDE SEQUENCE [LARGE SCALE GENOMIC DNA]</scope>
    <source>
        <strain evidence="2 3">BP5796</strain>
    </source>
</reference>
<evidence type="ECO:0000259" key="1">
    <source>
        <dbReference type="PROSITE" id="PS51186"/>
    </source>
</evidence>
<dbReference type="SUPFAM" id="SSF55729">
    <property type="entry name" value="Acyl-CoA N-acyltransferases (Nat)"/>
    <property type="match status" value="1"/>
</dbReference>
<dbReference type="AlphaFoldDB" id="A0A3D8Q3R9"/>
<dbReference type="OrthoDB" id="2115692at2759"/>
<organism evidence="2 3">
    <name type="scientific">Coleophoma crateriformis</name>
    <dbReference type="NCBI Taxonomy" id="565419"/>
    <lineage>
        <taxon>Eukaryota</taxon>
        <taxon>Fungi</taxon>
        <taxon>Dikarya</taxon>
        <taxon>Ascomycota</taxon>
        <taxon>Pezizomycotina</taxon>
        <taxon>Leotiomycetes</taxon>
        <taxon>Helotiales</taxon>
        <taxon>Dermateaceae</taxon>
        <taxon>Coleophoma</taxon>
    </lineage>
</organism>
<dbReference type="Pfam" id="PF13508">
    <property type="entry name" value="Acetyltransf_7"/>
    <property type="match status" value="1"/>
</dbReference>
<dbReference type="EMBL" id="PDLN01000026">
    <property type="protein sequence ID" value="RDW56503.1"/>
    <property type="molecule type" value="Genomic_DNA"/>
</dbReference>
<dbReference type="CDD" id="cd04301">
    <property type="entry name" value="NAT_SF"/>
    <property type="match status" value="1"/>
</dbReference>
<comment type="caution">
    <text evidence="2">The sequence shown here is derived from an EMBL/GenBank/DDBJ whole genome shotgun (WGS) entry which is preliminary data.</text>
</comment>
<evidence type="ECO:0000313" key="2">
    <source>
        <dbReference type="EMBL" id="RDW56503.1"/>
    </source>
</evidence>
<keyword evidence="3" id="KW-1185">Reference proteome</keyword>
<dbReference type="Proteomes" id="UP000256328">
    <property type="component" value="Unassembled WGS sequence"/>
</dbReference>
<accession>A0A3D8Q3R9</accession>
<dbReference type="InterPro" id="IPR000182">
    <property type="entry name" value="GNAT_dom"/>
</dbReference>
<dbReference type="PANTHER" id="PTHR42791:SF1">
    <property type="entry name" value="N-ACETYLTRANSFERASE DOMAIN-CONTAINING PROTEIN"/>
    <property type="match status" value="1"/>
</dbReference>
<proteinExistence type="predicted"/>
<dbReference type="PROSITE" id="PS51186">
    <property type="entry name" value="GNAT"/>
    <property type="match status" value="1"/>
</dbReference>
<dbReference type="InterPro" id="IPR016181">
    <property type="entry name" value="Acyl_CoA_acyltransferase"/>
</dbReference>
<protein>
    <recommendedName>
        <fullName evidence="1">N-acetyltransferase domain-containing protein</fullName>
    </recommendedName>
</protein>
<dbReference type="PANTHER" id="PTHR42791">
    <property type="entry name" value="GNAT FAMILY ACETYLTRANSFERASE"/>
    <property type="match status" value="1"/>
</dbReference>
<dbReference type="GO" id="GO:0016747">
    <property type="term" value="F:acyltransferase activity, transferring groups other than amino-acyl groups"/>
    <property type="evidence" value="ECO:0007669"/>
    <property type="project" value="InterPro"/>
</dbReference>
<feature type="domain" description="N-acetyltransferase" evidence="1">
    <location>
        <begin position="46"/>
        <end position="202"/>
    </location>
</feature>
<gene>
    <name evidence="2" type="ORF">BP5796_13144</name>
</gene>
<dbReference type="Gene3D" id="3.40.630.30">
    <property type="match status" value="1"/>
</dbReference>
<name>A0A3D8Q3R9_9HELO</name>
<evidence type="ECO:0000313" key="3">
    <source>
        <dbReference type="Proteomes" id="UP000256328"/>
    </source>
</evidence>